<keyword evidence="1" id="KW-0812">Transmembrane</keyword>
<protein>
    <submittedName>
        <fullName evidence="2">Uncharacterized protein</fullName>
    </submittedName>
</protein>
<keyword evidence="2" id="KW-0614">Plasmid</keyword>
<organism evidence="2 3">
    <name type="scientific">Borreliella garinii PBr</name>
    <dbReference type="NCBI Taxonomy" id="498743"/>
    <lineage>
        <taxon>Bacteria</taxon>
        <taxon>Pseudomonadati</taxon>
        <taxon>Spirochaetota</taxon>
        <taxon>Spirochaetia</taxon>
        <taxon>Spirochaetales</taxon>
        <taxon>Borreliaceae</taxon>
        <taxon>Borreliella</taxon>
    </lineage>
</organism>
<dbReference type="Proteomes" id="UP000006103">
    <property type="component" value="Plasmid PBr_lp28-3"/>
</dbReference>
<evidence type="ECO:0000313" key="3">
    <source>
        <dbReference type="Proteomes" id="UP000006103"/>
    </source>
</evidence>
<dbReference type="AlphaFoldDB" id="B8F1H0"/>
<sequence length="43" mass="5351">MPLNILLLSIYVFYNILSFLKICFDIFLIDFYQIYVFIYKYIL</sequence>
<keyword evidence="1" id="KW-0472">Membrane</keyword>
<reference evidence="2 3" key="1">
    <citation type="journal article" date="2011" name="J. Bacteriol.">
        <title>Whole-genome sequences of two Borrelia afzelii and two Borrelia garinii Lyme disease agent isolates.</title>
        <authorList>
            <person name="Casjens S.R."/>
            <person name="Mongodin E.F."/>
            <person name="Qiu W.-G."/>
            <person name="Dunn J.J."/>
            <person name="Luft B.J."/>
            <person name="Fraser-Liggett C.M."/>
            <person name="Schutzer S.E."/>
        </authorList>
    </citation>
    <scope>NUCLEOTIDE SEQUENCE [LARGE SCALE GENOMIC DNA]</scope>
    <source>
        <strain evidence="2 3">PBr</strain>
    </source>
</reference>
<evidence type="ECO:0000256" key="1">
    <source>
        <dbReference type="SAM" id="Phobius"/>
    </source>
</evidence>
<name>B8F1H0_BORGR</name>
<keyword evidence="1" id="KW-1133">Transmembrane helix</keyword>
<accession>B8F1H0</accession>
<feature type="transmembrane region" description="Helical" evidence="1">
    <location>
        <begin position="12"/>
        <end position="38"/>
    </location>
</feature>
<keyword evidence="3" id="KW-1185">Reference proteome</keyword>
<dbReference type="EMBL" id="CP001307">
    <property type="protein sequence ID" value="ACL34748.1"/>
    <property type="molecule type" value="Genomic_DNA"/>
</dbReference>
<evidence type="ECO:0000313" key="2">
    <source>
        <dbReference type="EMBL" id="ACL34748.1"/>
    </source>
</evidence>
<gene>
    <name evidence="2" type="ORF">BGAPBR_H0018</name>
</gene>
<proteinExistence type="predicted"/>
<geneLocation type="plasmid" evidence="2 3">
    <name>PBr_lp28-3</name>
</geneLocation>